<gene>
    <name evidence="1" type="ORF">BDK51DRAFT_50256</name>
</gene>
<dbReference type="EMBL" id="ML001614">
    <property type="protein sequence ID" value="RKO83134.1"/>
    <property type="molecule type" value="Genomic_DNA"/>
</dbReference>
<dbReference type="AlphaFoldDB" id="A0A4P9VU84"/>
<name>A0A4P9VU84_9FUNG</name>
<keyword evidence="2" id="KW-1185">Reference proteome</keyword>
<accession>A0A4P9VU84</accession>
<sequence length="366" mass="39220">MRGEGEGSGLDSRRDVYWKGTGQGDALAAKVRVDVVGADEARSANRGVEHVATAELALVRLDTIWELSFAGRNATHDALGADAAAANRVNVDRGVLQAKEAGLAVGKPEAAEAPLTLTSLDMRSRKWFSQQLLMRGAANRSKMQSYSPTHGVGLGAGAGTTSDDRCLEVEDAHEAGLAPGKEVVSAAGVAQAALKCEKRGLIFGIQTSTRRIARVDMGEARAGRTGGRCGPMGVAIAADELLENGTIQRRNRRSWSEQADWFHATDQLRKLSNLIPHDHPTSSSVPHVGHEERLSAAETARSSLQFTKDDLLVSHREDSASVFYDARRSAALRCSEFEFLIRAYGTWGSVYVSSNSKALRVRLAAG</sequence>
<reference evidence="2" key="1">
    <citation type="journal article" date="2018" name="Nat. Microbiol.">
        <title>Leveraging single-cell genomics to expand the fungal tree of life.</title>
        <authorList>
            <person name="Ahrendt S.R."/>
            <person name="Quandt C.A."/>
            <person name="Ciobanu D."/>
            <person name="Clum A."/>
            <person name="Salamov A."/>
            <person name="Andreopoulos B."/>
            <person name="Cheng J.F."/>
            <person name="Woyke T."/>
            <person name="Pelin A."/>
            <person name="Henrissat B."/>
            <person name="Reynolds N.K."/>
            <person name="Benny G.L."/>
            <person name="Smith M.E."/>
            <person name="James T.Y."/>
            <person name="Grigoriev I.V."/>
        </authorList>
    </citation>
    <scope>NUCLEOTIDE SEQUENCE [LARGE SCALE GENOMIC DNA]</scope>
</reference>
<evidence type="ECO:0000313" key="2">
    <source>
        <dbReference type="Proteomes" id="UP000269721"/>
    </source>
</evidence>
<evidence type="ECO:0000313" key="1">
    <source>
        <dbReference type="EMBL" id="RKO83134.1"/>
    </source>
</evidence>
<organism evidence="1 2">
    <name type="scientific">Blyttiomyces helicus</name>
    <dbReference type="NCBI Taxonomy" id="388810"/>
    <lineage>
        <taxon>Eukaryota</taxon>
        <taxon>Fungi</taxon>
        <taxon>Fungi incertae sedis</taxon>
        <taxon>Chytridiomycota</taxon>
        <taxon>Chytridiomycota incertae sedis</taxon>
        <taxon>Chytridiomycetes</taxon>
        <taxon>Chytridiomycetes incertae sedis</taxon>
        <taxon>Blyttiomyces</taxon>
    </lineage>
</organism>
<proteinExistence type="predicted"/>
<dbReference type="Proteomes" id="UP000269721">
    <property type="component" value="Unassembled WGS sequence"/>
</dbReference>
<protein>
    <submittedName>
        <fullName evidence="1">Uncharacterized protein</fullName>
    </submittedName>
</protein>